<comment type="similarity">
    <text evidence="1 6">Belongs to the NusB family.</text>
</comment>
<evidence type="ECO:0000313" key="9">
    <source>
        <dbReference type="Proteomes" id="UP000183918"/>
    </source>
</evidence>
<keyword evidence="4 6" id="KW-0805">Transcription regulation</keyword>
<dbReference type="OrthoDB" id="9811381at2"/>
<dbReference type="STRING" id="1122142.SAMN02910414_00086"/>
<keyword evidence="2 6" id="KW-0889">Transcription antitermination</keyword>
<dbReference type="HAMAP" id="MF_00073">
    <property type="entry name" value="NusB"/>
    <property type="match status" value="1"/>
</dbReference>
<dbReference type="AlphaFoldDB" id="A0A1H3F0H4"/>
<gene>
    <name evidence="6" type="primary">nusB</name>
    <name evidence="8" type="ORF">SAMN02910414_00086</name>
</gene>
<dbReference type="RefSeq" id="WP_074714923.1">
    <property type="nucleotide sequence ID" value="NZ_FNPG01000004.1"/>
</dbReference>
<dbReference type="GO" id="GO:0006353">
    <property type="term" value="P:DNA-templated transcription termination"/>
    <property type="evidence" value="ECO:0007669"/>
    <property type="project" value="UniProtKB-UniRule"/>
</dbReference>
<dbReference type="PANTHER" id="PTHR11078">
    <property type="entry name" value="N UTILIZATION SUBSTANCE PROTEIN B-RELATED"/>
    <property type="match status" value="1"/>
</dbReference>
<name>A0A1H3F0H4_9FIRM</name>
<keyword evidence="9" id="KW-1185">Reference proteome</keyword>
<dbReference type="InterPro" id="IPR035926">
    <property type="entry name" value="NusB-like_sf"/>
</dbReference>
<dbReference type="Gene3D" id="1.10.940.10">
    <property type="entry name" value="NusB-like"/>
    <property type="match status" value="1"/>
</dbReference>
<evidence type="ECO:0000256" key="3">
    <source>
        <dbReference type="ARBA" id="ARBA00022884"/>
    </source>
</evidence>
<dbReference type="InterPro" id="IPR011605">
    <property type="entry name" value="NusB_fam"/>
</dbReference>
<sequence>MKRSQIRENIFKLLFRLDFHDSEDMKEQLDFYLDDIGLTQDYPEIQDDISKMTDEEKNLVIDSVKNIITNVTEIDEKINEVSDNWKTSRMTKVDLTIIRLAAYEILFDEDVPNKVAINEAVELAKMYGTDKSKAFVNGVLSRFVE</sequence>
<accession>A0A1H3F0H4</accession>
<evidence type="ECO:0000256" key="4">
    <source>
        <dbReference type="ARBA" id="ARBA00023015"/>
    </source>
</evidence>
<dbReference type="EMBL" id="FNPG01000004">
    <property type="protein sequence ID" value="SDX84542.1"/>
    <property type="molecule type" value="Genomic_DNA"/>
</dbReference>
<dbReference type="InterPro" id="IPR006027">
    <property type="entry name" value="NusB_RsmB_TIM44"/>
</dbReference>
<keyword evidence="5 6" id="KW-0804">Transcription</keyword>
<evidence type="ECO:0000256" key="2">
    <source>
        <dbReference type="ARBA" id="ARBA00022814"/>
    </source>
</evidence>
<proteinExistence type="inferred from homology"/>
<organism evidence="8 9">
    <name type="scientific">Lachnobacterium bovis DSM 14045</name>
    <dbReference type="NCBI Taxonomy" id="1122142"/>
    <lineage>
        <taxon>Bacteria</taxon>
        <taxon>Bacillati</taxon>
        <taxon>Bacillota</taxon>
        <taxon>Clostridia</taxon>
        <taxon>Lachnospirales</taxon>
        <taxon>Lachnospiraceae</taxon>
        <taxon>Lachnobacterium</taxon>
    </lineage>
</organism>
<dbReference type="GO" id="GO:0031564">
    <property type="term" value="P:transcription antitermination"/>
    <property type="evidence" value="ECO:0007669"/>
    <property type="project" value="UniProtKB-KW"/>
</dbReference>
<dbReference type="Proteomes" id="UP000183918">
    <property type="component" value="Unassembled WGS sequence"/>
</dbReference>
<dbReference type="SUPFAM" id="SSF48013">
    <property type="entry name" value="NusB-like"/>
    <property type="match status" value="1"/>
</dbReference>
<protein>
    <recommendedName>
        <fullName evidence="6">Transcription antitermination protein NusB</fullName>
    </recommendedName>
    <alternativeName>
        <fullName evidence="6">Antitermination factor NusB</fullName>
    </alternativeName>
</protein>
<dbReference type="NCBIfam" id="TIGR01951">
    <property type="entry name" value="nusB"/>
    <property type="match status" value="1"/>
</dbReference>
<dbReference type="PANTHER" id="PTHR11078:SF3">
    <property type="entry name" value="ANTITERMINATION NUSB DOMAIN-CONTAINING PROTEIN"/>
    <property type="match status" value="1"/>
</dbReference>
<evidence type="ECO:0000313" key="8">
    <source>
        <dbReference type="EMBL" id="SDX84542.1"/>
    </source>
</evidence>
<evidence type="ECO:0000259" key="7">
    <source>
        <dbReference type="Pfam" id="PF01029"/>
    </source>
</evidence>
<evidence type="ECO:0000256" key="5">
    <source>
        <dbReference type="ARBA" id="ARBA00023163"/>
    </source>
</evidence>
<comment type="function">
    <text evidence="6">Involved in transcription antitermination. Required for transcription of ribosomal RNA (rRNA) genes. Binds specifically to the boxA antiterminator sequence of the ribosomal RNA (rrn) operons.</text>
</comment>
<reference evidence="8 9" key="1">
    <citation type="submission" date="2016-10" db="EMBL/GenBank/DDBJ databases">
        <authorList>
            <person name="de Groot N.N."/>
        </authorList>
    </citation>
    <scope>NUCLEOTIDE SEQUENCE [LARGE SCALE GENOMIC DNA]</scope>
    <source>
        <strain evidence="8 9">DSM 14045</strain>
    </source>
</reference>
<dbReference type="Pfam" id="PF01029">
    <property type="entry name" value="NusB"/>
    <property type="match status" value="1"/>
</dbReference>
<feature type="domain" description="NusB/RsmB/TIM44" evidence="7">
    <location>
        <begin position="5"/>
        <end position="144"/>
    </location>
</feature>
<dbReference type="GO" id="GO:0003723">
    <property type="term" value="F:RNA binding"/>
    <property type="evidence" value="ECO:0007669"/>
    <property type="project" value="UniProtKB-UniRule"/>
</dbReference>
<evidence type="ECO:0000256" key="6">
    <source>
        <dbReference type="HAMAP-Rule" id="MF_00073"/>
    </source>
</evidence>
<dbReference type="GO" id="GO:0005829">
    <property type="term" value="C:cytosol"/>
    <property type="evidence" value="ECO:0007669"/>
    <property type="project" value="TreeGrafter"/>
</dbReference>
<keyword evidence="3 6" id="KW-0694">RNA-binding</keyword>
<evidence type="ECO:0000256" key="1">
    <source>
        <dbReference type="ARBA" id="ARBA00005952"/>
    </source>
</evidence>